<proteinExistence type="predicted"/>
<evidence type="ECO:0000313" key="3">
    <source>
        <dbReference type="Proteomes" id="UP000245762"/>
    </source>
</evidence>
<evidence type="ECO:0000313" key="2">
    <source>
        <dbReference type="EMBL" id="PWL39985.1"/>
    </source>
</evidence>
<accession>A0A316L501</accession>
<dbReference type="InterPro" id="IPR018490">
    <property type="entry name" value="cNMP-bd_dom_sf"/>
</dbReference>
<dbReference type="SUPFAM" id="SSF51206">
    <property type="entry name" value="cAMP-binding domain-like"/>
    <property type="match status" value="1"/>
</dbReference>
<name>A0A316L501_9FLAO</name>
<comment type="caution">
    <text evidence="2">The sequence shown here is derived from an EMBL/GenBank/DDBJ whole genome shotgun (WGS) entry which is preliminary data.</text>
</comment>
<dbReference type="OrthoDB" id="792939at2"/>
<dbReference type="Proteomes" id="UP000245762">
    <property type="component" value="Unassembled WGS sequence"/>
</dbReference>
<keyword evidence="3" id="KW-1185">Reference proteome</keyword>
<reference evidence="2 3" key="1">
    <citation type="submission" date="2018-05" db="EMBL/GenBank/DDBJ databases">
        <title>Complete genome sequence of Flagellimonas aquimarina ECD12 isolated from seaweed Ecklonia cava.</title>
        <authorList>
            <person name="Choi S."/>
            <person name="Seong C."/>
        </authorList>
    </citation>
    <scope>NUCLEOTIDE SEQUENCE [LARGE SCALE GENOMIC DNA]</scope>
    <source>
        <strain evidence="2 3">ECD12</strain>
    </source>
</reference>
<sequence>MDDETFLRLKAFFPQITLKEQEEYHFKSLWSLKSFNQYDLITEAGNIERYFYFVLEGVQAIYILNEKGEKVVLGFSYAGSPSGVFDSFISKEPSSTFLEALKPSKLLAISLNDYLSLFKKYTDFHVWGHEFFQQILFGRLSREVELLTLSAEQRYVTFMQRCPEELKVIPQKYLASYLNMKPETFSRLRSSVSY</sequence>
<feature type="domain" description="Cyclic nucleotide-binding" evidence="1">
    <location>
        <begin position="33"/>
        <end position="118"/>
    </location>
</feature>
<protein>
    <submittedName>
        <fullName evidence="2">Cyclic nucleotide-binding protein</fullName>
    </submittedName>
</protein>
<dbReference type="RefSeq" id="WP_109660384.1">
    <property type="nucleotide sequence ID" value="NZ_QGEG01000001.1"/>
</dbReference>
<dbReference type="InterPro" id="IPR014710">
    <property type="entry name" value="RmlC-like_jellyroll"/>
</dbReference>
<dbReference type="PROSITE" id="PS50042">
    <property type="entry name" value="CNMP_BINDING_3"/>
    <property type="match status" value="1"/>
</dbReference>
<dbReference type="Gene3D" id="2.60.120.10">
    <property type="entry name" value="Jelly Rolls"/>
    <property type="match status" value="1"/>
</dbReference>
<dbReference type="AlphaFoldDB" id="A0A316L501"/>
<organism evidence="2 3">
    <name type="scientific">Flagellimonas aquimarina</name>
    <dbReference type="NCBI Taxonomy" id="2201895"/>
    <lineage>
        <taxon>Bacteria</taxon>
        <taxon>Pseudomonadati</taxon>
        <taxon>Bacteroidota</taxon>
        <taxon>Flavobacteriia</taxon>
        <taxon>Flavobacteriales</taxon>
        <taxon>Flavobacteriaceae</taxon>
        <taxon>Flagellimonas</taxon>
    </lineage>
</organism>
<dbReference type="InterPro" id="IPR000595">
    <property type="entry name" value="cNMP-bd_dom"/>
</dbReference>
<evidence type="ECO:0000259" key="1">
    <source>
        <dbReference type="PROSITE" id="PS50042"/>
    </source>
</evidence>
<dbReference type="Pfam" id="PF00027">
    <property type="entry name" value="cNMP_binding"/>
    <property type="match status" value="1"/>
</dbReference>
<gene>
    <name evidence="2" type="ORF">DKG77_03920</name>
</gene>
<dbReference type="EMBL" id="QGEG01000001">
    <property type="protein sequence ID" value="PWL39985.1"/>
    <property type="molecule type" value="Genomic_DNA"/>
</dbReference>